<reference evidence="1 2" key="1">
    <citation type="submission" date="2024-06" db="EMBL/GenBank/DDBJ databases">
        <title>The Natural Products Discovery Center: Release of the First 8490 Sequenced Strains for Exploring Actinobacteria Biosynthetic Diversity.</title>
        <authorList>
            <person name="Kalkreuter E."/>
            <person name="Kautsar S.A."/>
            <person name="Yang D."/>
            <person name="Bader C.D."/>
            <person name="Teijaro C.N."/>
            <person name="Fluegel L."/>
            <person name="Davis C.M."/>
            <person name="Simpson J.R."/>
            <person name="Lauterbach L."/>
            <person name="Steele A.D."/>
            <person name="Gui C."/>
            <person name="Meng S."/>
            <person name="Li G."/>
            <person name="Viehrig K."/>
            <person name="Ye F."/>
            <person name="Su P."/>
            <person name="Kiefer A.F."/>
            <person name="Nichols A."/>
            <person name="Cepeda A.J."/>
            <person name="Yan W."/>
            <person name="Fan B."/>
            <person name="Jiang Y."/>
            <person name="Adhikari A."/>
            <person name="Zheng C.-J."/>
            <person name="Schuster L."/>
            <person name="Cowan T.M."/>
            <person name="Smanski M.J."/>
            <person name="Chevrette M.G."/>
            <person name="De Carvalho L.P.S."/>
            <person name="Shen B."/>
        </authorList>
    </citation>
    <scope>NUCLEOTIDE SEQUENCE [LARGE SCALE GENOMIC DNA]</scope>
    <source>
        <strain evidence="1 2">NPDC045705</strain>
    </source>
</reference>
<evidence type="ECO:0000313" key="1">
    <source>
        <dbReference type="EMBL" id="MEU7293188.1"/>
    </source>
</evidence>
<organism evidence="1 2">
    <name type="scientific">Streptomyces exfoliatus</name>
    <name type="common">Streptomyces hydrogenans</name>
    <dbReference type="NCBI Taxonomy" id="1905"/>
    <lineage>
        <taxon>Bacteria</taxon>
        <taxon>Bacillati</taxon>
        <taxon>Actinomycetota</taxon>
        <taxon>Actinomycetes</taxon>
        <taxon>Kitasatosporales</taxon>
        <taxon>Streptomycetaceae</taxon>
        <taxon>Streptomyces</taxon>
    </lineage>
</organism>
<dbReference type="Proteomes" id="UP001551210">
    <property type="component" value="Unassembled WGS sequence"/>
</dbReference>
<accession>A0ABV3CSN1</accession>
<dbReference type="RefSeq" id="WP_359205573.1">
    <property type="nucleotide sequence ID" value="NZ_JBEZAM010000007.1"/>
</dbReference>
<dbReference type="InterPro" id="IPR047719">
    <property type="entry name" value="SCO5918-like"/>
</dbReference>
<sequence length="103" mass="11312">MRCVIARFPFELTKSGVLESMKGVKPEEVLGESVIIGRRSYPVKQVGQVITRQDRRDFSADEVTRAMAKLGFTCRSLPRTVAPTRAVDPLQHASAMLGAPLAI</sequence>
<dbReference type="EMBL" id="JBEZAM010000007">
    <property type="protein sequence ID" value="MEU7293188.1"/>
    <property type="molecule type" value="Genomic_DNA"/>
</dbReference>
<proteinExistence type="predicted"/>
<gene>
    <name evidence="1" type="ORF">AB0A76_08295</name>
</gene>
<comment type="caution">
    <text evidence="1">The sequence shown here is derived from an EMBL/GenBank/DDBJ whole genome shotgun (WGS) entry which is preliminary data.</text>
</comment>
<evidence type="ECO:0000313" key="2">
    <source>
        <dbReference type="Proteomes" id="UP001551210"/>
    </source>
</evidence>
<protein>
    <submittedName>
        <fullName evidence="1">SCO5918 family protein</fullName>
    </submittedName>
</protein>
<keyword evidence="2" id="KW-1185">Reference proteome</keyword>
<name>A0ABV3CSN1_STREX</name>
<dbReference type="NCBIfam" id="NF038312">
    <property type="entry name" value="SCO5918_fam"/>
    <property type="match status" value="1"/>
</dbReference>